<accession>A0AAX2KGP3</accession>
<reference evidence="1 2" key="1">
    <citation type="submission" date="2018-06" db="EMBL/GenBank/DDBJ databases">
        <authorList>
            <consortium name="Pathogen Informatics"/>
            <person name="Doyle S."/>
        </authorList>
    </citation>
    <scope>NUCLEOTIDE SEQUENCE [LARGE SCALE GENOMIC DNA]</scope>
    <source>
        <strain evidence="1 2">NCTC8333</strain>
    </source>
</reference>
<protein>
    <submittedName>
        <fullName evidence="1">Usher protein</fullName>
    </submittedName>
</protein>
<dbReference type="PANTHER" id="PTHR30451">
    <property type="entry name" value="OUTER MEMBRANE USHER PROTEIN"/>
    <property type="match status" value="1"/>
</dbReference>
<dbReference type="GO" id="GO:0015473">
    <property type="term" value="F:fimbrial usher porin activity"/>
    <property type="evidence" value="ECO:0007669"/>
    <property type="project" value="InterPro"/>
</dbReference>
<name>A0AAX2KGP3_ECOLX</name>
<dbReference type="EMBL" id="UGFE01000002">
    <property type="protein sequence ID" value="STM25870.1"/>
    <property type="molecule type" value="Genomic_DNA"/>
</dbReference>
<dbReference type="AlphaFoldDB" id="A0AAX2KGP3"/>
<proteinExistence type="predicted"/>
<dbReference type="GO" id="GO:0009297">
    <property type="term" value="P:pilus assembly"/>
    <property type="evidence" value="ECO:0007669"/>
    <property type="project" value="InterPro"/>
</dbReference>
<dbReference type="InterPro" id="IPR000015">
    <property type="entry name" value="Fimb_usher"/>
</dbReference>
<sequence>MAAWRYASQDYRTFSDHLYENDKHYHQSDYDDFYDIGRKNSLSANIMQPLSNNLGNVSLSALWRNYWGRSGNAKDYQFSYSNNWQHISYTFSASQSYDENNKEEERFNLFISIPFYWGDDIAKNTSPN</sequence>
<dbReference type="GO" id="GO:0009279">
    <property type="term" value="C:cell outer membrane"/>
    <property type="evidence" value="ECO:0007669"/>
    <property type="project" value="TreeGrafter"/>
</dbReference>
<evidence type="ECO:0000313" key="2">
    <source>
        <dbReference type="Proteomes" id="UP000254718"/>
    </source>
</evidence>
<evidence type="ECO:0000313" key="1">
    <source>
        <dbReference type="EMBL" id="STM25870.1"/>
    </source>
</evidence>
<comment type="caution">
    <text evidence="1">The sequence shown here is derived from an EMBL/GenBank/DDBJ whole genome shotgun (WGS) entry which is preliminary data.</text>
</comment>
<gene>
    <name evidence="1" type="primary">htrE_5</name>
    <name evidence="1" type="ORF">NCTC8333_04917</name>
</gene>
<dbReference type="Proteomes" id="UP000254718">
    <property type="component" value="Unassembled WGS sequence"/>
</dbReference>
<dbReference type="PANTHER" id="PTHR30451:SF3">
    <property type="entry name" value="OUTER MEMBRANE USHER PROTEIN HTRE-RELATED"/>
    <property type="match status" value="1"/>
</dbReference>
<dbReference type="Pfam" id="PF00577">
    <property type="entry name" value="Usher"/>
    <property type="match status" value="1"/>
</dbReference>
<organism evidence="1 2">
    <name type="scientific">Escherichia coli</name>
    <dbReference type="NCBI Taxonomy" id="562"/>
    <lineage>
        <taxon>Bacteria</taxon>
        <taxon>Pseudomonadati</taxon>
        <taxon>Pseudomonadota</taxon>
        <taxon>Gammaproteobacteria</taxon>
        <taxon>Enterobacterales</taxon>
        <taxon>Enterobacteriaceae</taxon>
        <taxon>Escherichia</taxon>
    </lineage>
</organism>